<dbReference type="GO" id="GO:0006434">
    <property type="term" value="P:seryl-tRNA aminoacylation"/>
    <property type="evidence" value="ECO:0007669"/>
    <property type="project" value="InterPro"/>
</dbReference>
<dbReference type="PRINTS" id="PR00981">
    <property type="entry name" value="TRNASYNTHSER"/>
</dbReference>
<evidence type="ECO:0000256" key="10">
    <source>
        <dbReference type="PIRSR" id="PIRSR001529-1"/>
    </source>
</evidence>
<dbReference type="AlphaFoldDB" id="A0A6I8UP10"/>
<dbReference type="Bgee" id="FBgn0078542">
    <property type="expression patterns" value="Expressed in female reproductive system and 2 other cell types or tissues"/>
</dbReference>
<comment type="catalytic activity">
    <reaction evidence="8">
        <text>tRNA(Sec) + L-serine + ATP = L-seryl-tRNA(Sec) + AMP + diphosphate + H(+)</text>
        <dbReference type="Rhea" id="RHEA:42580"/>
        <dbReference type="Rhea" id="RHEA-COMP:9742"/>
        <dbReference type="Rhea" id="RHEA-COMP:10128"/>
        <dbReference type="ChEBI" id="CHEBI:15378"/>
        <dbReference type="ChEBI" id="CHEBI:30616"/>
        <dbReference type="ChEBI" id="CHEBI:33019"/>
        <dbReference type="ChEBI" id="CHEBI:33384"/>
        <dbReference type="ChEBI" id="CHEBI:78442"/>
        <dbReference type="ChEBI" id="CHEBI:78533"/>
        <dbReference type="ChEBI" id="CHEBI:456215"/>
        <dbReference type="EC" id="6.1.1.11"/>
    </reaction>
</comment>
<dbReference type="SUPFAM" id="SSF55681">
    <property type="entry name" value="Class II aaRS and biotin synthetases"/>
    <property type="match status" value="1"/>
</dbReference>
<dbReference type="InterPro" id="IPR045864">
    <property type="entry name" value="aa-tRNA-synth_II/BPL/LPL"/>
</dbReference>
<dbReference type="GO" id="GO:0005524">
    <property type="term" value="F:ATP binding"/>
    <property type="evidence" value="ECO:0007669"/>
    <property type="project" value="UniProtKB-KW"/>
</dbReference>
<comment type="catalytic activity">
    <reaction evidence="9">
        <text>tRNA(Ser) + L-serine + ATP = L-seryl-tRNA(Ser) + AMP + diphosphate + H(+)</text>
        <dbReference type="Rhea" id="RHEA:12292"/>
        <dbReference type="Rhea" id="RHEA-COMP:9669"/>
        <dbReference type="Rhea" id="RHEA-COMP:9703"/>
        <dbReference type="ChEBI" id="CHEBI:15378"/>
        <dbReference type="ChEBI" id="CHEBI:30616"/>
        <dbReference type="ChEBI" id="CHEBI:33019"/>
        <dbReference type="ChEBI" id="CHEBI:33384"/>
        <dbReference type="ChEBI" id="CHEBI:78442"/>
        <dbReference type="ChEBI" id="CHEBI:78533"/>
        <dbReference type="ChEBI" id="CHEBI:456215"/>
        <dbReference type="EC" id="6.1.1.11"/>
    </reaction>
</comment>
<dbReference type="EC" id="6.1.1.11" evidence="2"/>
<reference evidence="14" key="2">
    <citation type="submission" date="2025-08" db="UniProtKB">
        <authorList>
            <consortium name="RefSeq"/>
        </authorList>
    </citation>
    <scope>IDENTIFICATION</scope>
    <source>
        <strain evidence="14">MV-25-SWS-2005</strain>
        <tissue evidence="14">Whole body</tissue>
    </source>
</reference>
<accession>A0A6I8UP10</accession>
<dbReference type="InterPro" id="IPR002317">
    <property type="entry name" value="Ser-tRNA-ligase_type_1"/>
</dbReference>
<dbReference type="Proteomes" id="UP000001819">
    <property type="component" value="Chromosome 2"/>
</dbReference>
<keyword evidence="6" id="KW-0030">Aminoacyl-tRNA synthetase</keyword>
<evidence type="ECO:0000256" key="4">
    <source>
        <dbReference type="ARBA" id="ARBA00022741"/>
    </source>
</evidence>
<reference evidence="13" key="1">
    <citation type="submission" date="2024-06" db="UniProtKB">
        <authorList>
            <consortium name="RefSeq"/>
        </authorList>
    </citation>
    <scope>NUCLEOTIDE SEQUENCE [LARGE SCALE GENOMIC DNA]</scope>
    <source>
        <strain evidence="13">MV2-25</strain>
    </source>
</reference>
<comment type="similarity">
    <text evidence="1">Belongs to the class-II aminoacyl-tRNA synthetase family. Type-1 seryl-tRNA synthetase subfamily.</text>
</comment>
<dbReference type="Pfam" id="PF00587">
    <property type="entry name" value="tRNA-synt_2b"/>
    <property type="match status" value="1"/>
</dbReference>
<dbReference type="RefSeq" id="XP_001358602.2">
    <property type="nucleotide sequence ID" value="XM_001358565.4"/>
</dbReference>
<proteinExistence type="inferred from homology"/>
<dbReference type="Gene3D" id="3.30.930.10">
    <property type="entry name" value="Bira Bifunctional Protein, Domain 2"/>
    <property type="match status" value="1"/>
</dbReference>
<keyword evidence="3 14" id="KW-0436">Ligase</keyword>
<dbReference type="NCBIfam" id="TIGR00414">
    <property type="entry name" value="serS"/>
    <property type="match status" value="1"/>
</dbReference>
<dbReference type="PANTHER" id="PTHR11778">
    <property type="entry name" value="SERYL-TRNA SYNTHETASE"/>
    <property type="match status" value="1"/>
</dbReference>
<dbReference type="OMA" id="PLNACGE"/>
<dbReference type="PROSITE" id="PS50862">
    <property type="entry name" value="AA_TRNA_LIGASE_II"/>
    <property type="match status" value="1"/>
</dbReference>
<dbReference type="CDD" id="cd00770">
    <property type="entry name" value="SerRS_core"/>
    <property type="match status" value="1"/>
</dbReference>
<dbReference type="PIRSF" id="PIRSF001529">
    <property type="entry name" value="Ser-tRNA-synth_IIa"/>
    <property type="match status" value="1"/>
</dbReference>
<dbReference type="KEGG" id="dpo:4801526"/>
<feature type="binding site" evidence="11">
    <location>
        <begin position="327"/>
        <end position="330"/>
    </location>
    <ligand>
        <name>ATP</name>
        <dbReference type="ChEBI" id="CHEBI:30616"/>
    </ligand>
</feature>
<evidence type="ECO:0000256" key="9">
    <source>
        <dbReference type="ARBA" id="ARBA00048823"/>
    </source>
</evidence>
<feature type="domain" description="Aminoacyl-transfer RNA synthetases class-II family profile" evidence="12">
    <location>
        <begin position="153"/>
        <end position="392"/>
    </location>
</feature>
<name>A0A6I8UP10_DROPS</name>
<dbReference type="InParanoid" id="A0A6I8UP10"/>
<evidence type="ECO:0000256" key="2">
    <source>
        <dbReference type="ARBA" id="ARBA00012840"/>
    </source>
</evidence>
<evidence type="ECO:0000313" key="14">
    <source>
        <dbReference type="RefSeq" id="XP_001358602.2"/>
    </source>
</evidence>
<keyword evidence="5 11" id="KW-0067">ATP-binding</keyword>
<dbReference type="InterPro" id="IPR033729">
    <property type="entry name" value="SerRS_core"/>
</dbReference>
<evidence type="ECO:0000256" key="3">
    <source>
        <dbReference type="ARBA" id="ARBA00022598"/>
    </source>
</evidence>
<feature type="binding site" evidence="10">
    <location>
        <position position="263"/>
    </location>
    <ligand>
        <name>L-serine</name>
        <dbReference type="ChEBI" id="CHEBI:33384"/>
    </ligand>
</feature>
<dbReference type="InterPro" id="IPR006195">
    <property type="entry name" value="aa-tRNA-synth_II"/>
</dbReference>
<evidence type="ECO:0000256" key="7">
    <source>
        <dbReference type="ARBA" id="ARBA00031113"/>
    </source>
</evidence>
<organism evidence="13 14">
    <name type="scientific">Drosophila pseudoobscura pseudoobscura</name>
    <name type="common">Fruit fly</name>
    <dbReference type="NCBI Taxonomy" id="46245"/>
    <lineage>
        <taxon>Eukaryota</taxon>
        <taxon>Metazoa</taxon>
        <taxon>Ecdysozoa</taxon>
        <taxon>Arthropoda</taxon>
        <taxon>Hexapoda</taxon>
        <taxon>Insecta</taxon>
        <taxon>Pterygota</taxon>
        <taxon>Neoptera</taxon>
        <taxon>Endopterygota</taxon>
        <taxon>Diptera</taxon>
        <taxon>Brachycera</taxon>
        <taxon>Muscomorpha</taxon>
        <taxon>Ephydroidea</taxon>
        <taxon>Drosophilidae</taxon>
        <taxon>Drosophila</taxon>
        <taxon>Sophophora</taxon>
    </lineage>
</organism>
<evidence type="ECO:0000256" key="1">
    <source>
        <dbReference type="ARBA" id="ARBA00010728"/>
    </source>
</evidence>
<evidence type="ECO:0000259" key="12">
    <source>
        <dbReference type="PROSITE" id="PS50862"/>
    </source>
</evidence>
<keyword evidence="13" id="KW-1185">Reference proteome</keyword>
<feature type="binding site" evidence="10">
    <location>
        <position position="241"/>
    </location>
    <ligand>
        <name>L-serine</name>
        <dbReference type="ChEBI" id="CHEBI:33384"/>
    </ligand>
</feature>
<feature type="site" description="Important for serine binding" evidence="10">
    <location>
        <position position="363"/>
    </location>
</feature>
<keyword evidence="4" id="KW-0547">Nucleotide-binding</keyword>
<dbReference type="InterPro" id="IPR002314">
    <property type="entry name" value="aa-tRNA-synt_IIb"/>
</dbReference>
<dbReference type="FunCoup" id="A0A6I8UP10">
    <property type="interactions" value="619"/>
</dbReference>
<feature type="binding site" evidence="10">
    <location>
        <position position="361"/>
    </location>
    <ligand>
        <name>L-serine</name>
        <dbReference type="ChEBI" id="CHEBI:33384"/>
    </ligand>
</feature>
<feature type="binding site" evidence="10">
    <location>
        <position position="210"/>
    </location>
    <ligand>
        <name>L-serine</name>
        <dbReference type="ChEBI" id="CHEBI:33384"/>
    </ligand>
</feature>
<feature type="binding site" evidence="11">
    <location>
        <begin position="241"/>
        <end position="243"/>
    </location>
    <ligand>
        <name>ATP</name>
        <dbReference type="ChEBI" id="CHEBI:30616"/>
    </ligand>
</feature>
<sequence length="418" mass="47331">MKLLTNAQKLLLLLRRQTSSKTTTVQAHDPSAAGQPALTSAQLDELERNVELRHHRNNVPLIRKLIEASVRGDRSVEQQLEEELGQLPNATHPRLLDYGDQPRELAQHVHREMPPKPKEFSELARALNLYRMDHLGNYTGHKSYYLTGHLATLEQAIIQYALQSVTKHGFRLISVPDILPKEVIESCGMRTEGERTQVYKLDTGECLSGTSEMALAGFFANKVLPEEELPLKVTAVSRCYRAETSGLQEEKGIYRVHQFTKVEMFAICTPTQSEAELEEFKNIEVDLFKQLGINFRLLDMPPCELGAPAYQKYDIEAWMPGRQMWGEISSCSNCTDYQAKRLSVKYRRSSDGQVQHAHTINGTATAIPRLLIALLESYQKGDSVEIPTVLRPFMDGQEFIARSKRIPETKLVKFIKAA</sequence>
<dbReference type="GO" id="GO:0004828">
    <property type="term" value="F:serine-tRNA ligase activity"/>
    <property type="evidence" value="ECO:0007669"/>
    <property type="project" value="UniProtKB-EC"/>
</dbReference>
<evidence type="ECO:0000256" key="8">
    <source>
        <dbReference type="ARBA" id="ARBA00047929"/>
    </source>
</evidence>
<evidence type="ECO:0000256" key="11">
    <source>
        <dbReference type="PIRSR" id="PIRSR001529-2"/>
    </source>
</evidence>
<evidence type="ECO:0000256" key="6">
    <source>
        <dbReference type="ARBA" id="ARBA00023146"/>
    </source>
</evidence>
<protein>
    <recommendedName>
        <fullName evidence="2">serine--tRNA ligase</fullName>
        <ecNumber evidence="2">6.1.1.11</ecNumber>
    </recommendedName>
    <alternativeName>
        <fullName evidence="7">Seryl-tRNA synthetase</fullName>
    </alternativeName>
</protein>
<feature type="binding site" evidence="11">
    <location>
        <begin position="256"/>
        <end position="259"/>
    </location>
    <ligand>
        <name>ATP</name>
        <dbReference type="ChEBI" id="CHEBI:30616"/>
    </ligand>
</feature>
<dbReference type="GeneID" id="4801526"/>
<dbReference type="FunFam" id="3.30.930.10:FF:000078">
    <property type="entry name" value="Seryl-tRNA synthetase"/>
    <property type="match status" value="1"/>
</dbReference>
<evidence type="ECO:0000256" key="5">
    <source>
        <dbReference type="ARBA" id="ARBA00022840"/>
    </source>
</evidence>
<evidence type="ECO:0000313" key="13">
    <source>
        <dbReference type="Proteomes" id="UP000001819"/>
    </source>
</evidence>
<gene>
    <name evidence="14" type="primary">SerRS-m</name>
</gene>